<accession>A0AA36MEI4</accession>
<feature type="coiled-coil region" evidence="1">
    <location>
        <begin position="122"/>
        <end position="160"/>
    </location>
</feature>
<dbReference type="EMBL" id="CATQJL010000326">
    <property type="protein sequence ID" value="CAJ0610309.1"/>
    <property type="molecule type" value="Genomic_DNA"/>
</dbReference>
<evidence type="ECO:0000313" key="2">
    <source>
        <dbReference type="EMBL" id="CAJ0610309.1"/>
    </source>
</evidence>
<organism evidence="2 3">
    <name type="scientific">Cylicocyclus nassatus</name>
    <name type="common">Nematode worm</name>
    <dbReference type="NCBI Taxonomy" id="53992"/>
    <lineage>
        <taxon>Eukaryota</taxon>
        <taxon>Metazoa</taxon>
        <taxon>Ecdysozoa</taxon>
        <taxon>Nematoda</taxon>
        <taxon>Chromadorea</taxon>
        <taxon>Rhabditida</taxon>
        <taxon>Rhabditina</taxon>
        <taxon>Rhabditomorpha</taxon>
        <taxon>Strongyloidea</taxon>
        <taxon>Strongylidae</taxon>
        <taxon>Cylicocyclus</taxon>
    </lineage>
</organism>
<reference evidence="2" key="1">
    <citation type="submission" date="2023-07" db="EMBL/GenBank/DDBJ databases">
        <authorList>
            <consortium name="CYATHOMIX"/>
        </authorList>
    </citation>
    <scope>NUCLEOTIDE SEQUENCE</scope>
    <source>
        <strain evidence="2">N/A</strain>
    </source>
</reference>
<comment type="caution">
    <text evidence="2">The sequence shown here is derived from an EMBL/GenBank/DDBJ whole genome shotgun (WGS) entry which is preliminary data.</text>
</comment>
<dbReference type="AlphaFoldDB" id="A0AA36MEI4"/>
<dbReference type="Proteomes" id="UP001176961">
    <property type="component" value="Unassembled WGS sequence"/>
</dbReference>
<name>A0AA36MEI4_CYLNA</name>
<protein>
    <submittedName>
        <fullName evidence="2">Uncharacterized protein</fullName>
    </submittedName>
</protein>
<proteinExistence type="predicted"/>
<gene>
    <name evidence="2" type="ORF">CYNAS_LOCUS22292</name>
</gene>
<keyword evidence="3" id="KW-1185">Reference proteome</keyword>
<sequence length="217" mass="25671">MAIPQRSLAWILITSKNHLSASLRARPSHSVKVCLYYYTAAERHTPFRFDFFLGQPLMFMCVGTPFATQRSIKHCAGTVPELREHERSLNEELLAKASHVWLQKHMEVSMETENCSEETEEIRKLDSQLDHLNDYMSKMEERLKLHNEKLMETLRHQKEEREKRRRSFHERMTQNQAEDTAFQQQMASILNRVDSVRNRQSIYDIVNSMDIPKVHKV</sequence>
<evidence type="ECO:0000256" key="1">
    <source>
        <dbReference type="SAM" id="Coils"/>
    </source>
</evidence>
<keyword evidence="1" id="KW-0175">Coiled coil</keyword>
<evidence type="ECO:0000313" key="3">
    <source>
        <dbReference type="Proteomes" id="UP001176961"/>
    </source>
</evidence>